<dbReference type="Pfam" id="PF03428">
    <property type="entry name" value="RP-C"/>
    <property type="match status" value="1"/>
</dbReference>
<reference evidence="5" key="1">
    <citation type="submission" date="2016-08" db="EMBL/GenBank/DDBJ databases">
        <authorList>
            <person name="Varghese N."/>
            <person name="Submissions Spin"/>
        </authorList>
    </citation>
    <scope>NUCLEOTIDE SEQUENCE [LARGE SCALE GENOMIC DNA]</scope>
    <source>
        <strain evidence="5">HAMBI 2975</strain>
    </source>
</reference>
<dbReference type="InterPro" id="IPR047611">
    <property type="entry name" value="RepABC_RepC"/>
</dbReference>
<gene>
    <name evidence="4" type="ORF">GA0061103_0817</name>
</gene>
<name>A0A1C3XDI6_9HYPH</name>
<feature type="compositionally biased region" description="Polar residues" evidence="1">
    <location>
        <begin position="254"/>
        <end position="269"/>
    </location>
</feature>
<dbReference type="RefSeq" id="WP_092720166.1">
    <property type="nucleotide sequence ID" value="NZ_FMAG01000015.1"/>
</dbReference>
<evidence type="ECO:0000256" key="1">
    <source>
        <dbReference type="SAM" id="MobiDB-lite"/>
    </source>
</evidence>
<dbReference type="Pfam" id="PF11800">
    <property type="entry name" value="RP-C_C"/>
    <property type="match status" value="1"/>
</dbReference>
<dbReference type="InterPro" id="IPR011991">
    <property type="entry name" value="ArsR-like_HTH"/>
</dbReference>
<dbReference type="Proteomes" id="UP000199101">
    <property type="component" value="Unassembled WGS sequence"/>
</dbReference>
<accession>A0A1C3XDI6</accession>
<feature type="domain" description="Plasmid replication protein C N-terminal" evidence="2">
    <location>
        <begin position="13"/>
        <end position="186"/>
    </location>
</feature>
<dbReference type="NCBIfam" id="NF040974">
    <property type="entry name" value="RepABC_RepC"/>
    <property type="match status" value="1"/>
</dbReference>
<feature type="region of interest" description="Disordered" evidence="1">
    <location>
        <begin position="254"/>
        <end position="277"/>
    </location>
</feature>
<keyword evidence="5" id="KW-1185">Reference proteome</keyword>
<evidence type="ECO:0000313" key="5">
    <source>
        <dbReference type="Proteomes" id="UP000199101"/>
    </source>
</evidence>
<protein>
    <submittedName>
        <fullName evidence="4">Replication initiation protein RepC</fullName>
    </submittedName>
</protein>
<dbReference type="NCBIfam" id="NF010396">
    <property type="entry name" value="PRK13824.1"/>
    <property type="match status" value="1"/>
</dbReference>
<feature type="domain" description="Plasmid replication protein C C-terminal" evidence="3">
    <location>
        <begin position="302"/>
        <end position="401"/>
    </location>
</feature>
<dbReference type="OrthoDB" id="7488837at2"/>
<evidence type="ECO:0000259" key="3">
    <source>
        <dbReference type="Pfam" id="PF11800"/>
    </source>
</evidence>
<sequence length="411" mass="44933">MEPYQSTSPFGRRSLTLAHVATQIAVSSRPPEKVVHKWQIFKTICTARTRIGVSERSLSVLNALLTFHPETALSGDEDLIVFPSNEQLALRAHGMPASTLRRHLAALVDAGLIIRRDSPNGKRYARKGRGGEIELAFGFELSPLVVRAEEFESLAAEIEADARALRLVRERITICRRDIAKMITTGIEEDVPTRRGGQGPADWDEVHRGFRAIIDAIPRTATCAELEPIADTLSQLADDILNLLRSHIKTENLSANESHSGRHIQNSNPDPFIELEPGLRKGGEARAEPEQQAPRMPEGSYPLGMVLQACPEIADYAKGGIANWRDFLATAAVVRPMLGISPSAWEEAQHVMGEVQAAVVLACILERSATINSAGGYLRGLTARAAAGEFSLGPILMAQINSKLRDQKRRA</sequence>
<dbReference type="InterPro" id="IPR021760">
    <property type="entry name" value="RepC_C"/>
</dbReference>
<dbReference type="InterPro" id="IPR005090">
    <property type="entry name" value="RepC_N"/>
</dbReference>
<dbReference type="InterPro" id="IPR036390">
    <property type="entry name" value="WH_DNA-bd_sf"/>
</dbReference>
<evidence type="ECO:0000313" key="4">
    <source>
        <dbReference type="EMBL" id="SCB50350.1"/>
    </source>
</evidence>
<dbReference type="GO" id="GO:0006355">
    <property type="term" value="P:regulation of DNA-templated transcription"/>
    <property type="evidence" value="ECO:0007669"/>
    <property type="project" value="UniProtKB-ARBA"/>
</dbReference>
<dbReference type="SUPFAM" id="SSF46785">
    <property type="entry name" value="Winged helix' DNA-binding domain"/>
    <property type="match status" value="1"/>
</dbReference>
<proteinExistence type="predicted"/>
<dbReference type="CDD" id="cd00090">
    <property type="entry name" value="HTH_ARSR"/>
    <property type="match status" value="1"/>
</dbReference>
<dbReference type="STRING" id="410764.GA0061103_0817"/>
<organism evidence="4 5">
    <name type="scientific">Rhizobium multihospitium</name>
    <dbReference type="NCBI Taxonomy" id="410764"/>
    <lineage>
        <taxon>Bacteria</taxon>
        <taxon>Pseudomonadati</taxon>
        <taxon>Pseudomonadota</taxon>
        <taxon>Alphaproteobacteria</taxon>
        <taxon>Hyphomicrobiales</taxon>
        <taxon>Rhizobiaceae</taxon>
        <taxon>Rhizobium/Agrobacterium group</taxon>
        <taxon>Rhizobium</taxon>
    </lineage>
</organism>
<dbReference type="AlphaFoldDB" id="A0A1C3XDI6"/>
<evidence type="ECO:0000259" key="2">
    <source>
        <dbReference type="Pfam" id="PF03428"/>
    </source>
</evidence>
<dbReference type="EMBL" id="FMAG01000015">
    <property type="protein sequence ID" value="SCB50350.1"/>
    <property type="molecule type" value="Genomic_DNA"/>
</dbReference>